<keyword evidence="8" id="KW-0378">Hydrolase</keyword>
<evidence type="ECO:0000256" key="1">
    <source>
        <dbReference type="ARBA" id="ARBA00000098"/>
    </source>
</evidence>
<feature type="region of interest" description="Disordered" evidence="13">
    <location>
        <begin position="460"/>
        <end position="481"/>
    </location>
</feature>
<keyword evidence="7" id="KW-0479">Metal-binding</keyword>
<keyword evidence="17" id="KW-1185">Reference proteome</keyword>
<evidence type="ECO:0000256" key="8">
    <source>
        <dbReference type="ARBA" id="ARBA00022801"/>
    </source>
</evidence>
<dbReference type="Gene3D" id="2.60.40.1730">
    <property type="entry name" value="tricorn interacting facor f3 domain"/>
    <property type="match status" value="1"/>
</dbReference>
<keyword evidence="6" id="KW-0645">Protease</keyword>
<protein>
    <recommendedName>
        <fullName evidence="5">Aminopeptidase N</fullName>
        <ecNumber evidence="4">3.4.11.2</ecNumber>
    </recommendedName>
    <alternativeName>
        <fullName evidence="11">Alanine aminopeptidase</fullName>
    </alternativeName>
    <alternativeName>
        <fullName evidence="12">Lysyl aminopeptidase</fullName>
    </alternativeName>
</protein>
<dbReference type="InterPro" id="IPR027268">
    <property type="entry name" value="Peptidase_M4/M1_CTD_sf"/>
</dbReference>
<accession>A0ABP7XAB5</accession>
<organism evidence="16 17">
    <name type="scientific">Nocardioides fonticola</name>
    <dbReference type="NCBI Taxonomy" id="450363"/>
    <lineage>
        <taxon>Bacteria</taxon>
        <taxon>Bacillati</taxon>
        <taxon>Actinomycetota</taxon>
        <taxon>Actinomycetes</taxon>
        <taxon>Propionibacteriales</taxon>
        <taxon>Nocardioidaceae</taxon>
        <taxon>Nocardioides</taxon>
    </lineage>
</organism>
<comment type="similarity">
    <text evidence="3">Belongs to the peptidase M1 family.</text>
</comment>
<comment type="catalytic activity">
    <reaction evidence="1">
        <text>Release of an N-terminal amino acid, Xaa-|-Yaa- from a peptide, amide or arylamide. Xaa is preferably Ala, but may be most amino acids including Pro (slow action). When a terminal hydrophobic residue is followed by a prolyl residue, the two may be released as an intact Xaa-Pro dipeptide.</text>
        <dbReference type="EC" id="3.4.11.2"/>
    </reaction>
</comment>
<dbReference type="InterPro" id="IPR014782">
    <property type="entry name" value="Peptidase_M1_dom"/>
</dbReference>
<evidence type="ECO:0000256" key="14">
    <source>
        <dbReference type="SAM" id="SignalP"/>
    </source>
</evidence>
<evidence type="ECO:0000256" key="3">
    <source>
        <dbReference type="ARBA" id="ARBA00010136"/>
    </source>
</evidence>
<evidence type="ECO:0000256" key="13">
    <source>
        <dbReference type="SAM" id="MobiDB-lite"/>
    </source>
</evidence>
<dbReference type="Pfam" id="PF01433">
    <property type="entry name" value="Peptidase_M1"/>
    <property type="match status" value="1"/>
</dbReference>
<dbReference type="PANTHER" id="PTHR11533:SF297">
    <property type="entry name" value="AMINOPEPTIDASE N"/>
    <property type="match status" value="1"/>
</dbReference>
<dbReference type="SUPFAM" id="SSF63737">
    <property type="entry name" value="Leukotriene A4 hydrolase N-terminal domain"/>
    <property type="match status" value="1"/>
</dbReference>
<evidence type="ECO:0000256" key="10">
    <source>
        <dbReference type="ARBA" id="ARBA00023049"/>
    </source>
</evidence>
<evidence type="ECO:0000256" key="4">
    <source>
        <dbReference type="ARBA" id="ARBA00012564"/>
    </source>
</evidence>
<dbReference type="InterPro" id="IPR050344">
    <property type="entry name" value="Peptidase_M1_aminopeptidases"/>
</dbReference>
<evidence type="ECO:0000313" key="16">
    <source>
        <dbReference type="EMBL" id="GAA4109254.1"/>
    </source>
</evidence>
<proteinExistence type="inferred from homology"/>
<evidence type="ECO:0000259" key="15">
    <source>
        <dbReference type="Pfam" id="PF01433"/>
    </source>
</evidence>
<dbReference type="InterPro" id="IPR042097">
    <property type="entry name" value="Aminopeptidase_N-like_N_sf"/>
</dbReference>
<reference evidence="17" key="1">
    <citation type="journal article" date="2019" name="Int. J. Syst. Evol. Microbiol.">
        <title>The Global Catalogue of Microorganisms (GCM) 10K type strain sequencing project: providing services to taxonomists for standard genome sequencing and annotation.</title>
        <authorList>
            <consortium name="The Broad Institute Genomics Platform"/>
            <consortium name="The Broad Institute Genome Sequencing Center for Infectious Disease"/>
            <person name="Wu L."/>
            <person name="Ma J."/>
        </authorList>
    </citation>
    <scope>NUCLEOTIDE SEQUENCE [LARGE SCALE GENOMIC DNA]</scope>
    <source>
        <strain evidence="17">JCM 16703</strain>
    </source>
</reference>
<dbReference type="EC" id="3.4.11.2" evidence="4"/>
<evidence type="ECO:0000256" key="12">
    <source>
        <dbReference type="ARBA" id="ARBA00031533"/>
    </source>
</evidence>
<comment type="cofactor">
    <cofactor evidence="2">
        <name>Zn(2+)</name>
        <dbReference type="ChEBI" id="CHEBI:29105"/>
    </cofactor>
</comment>
<evidence type="ECO:0000256" key="11">
    <source>
        <dbReference type="ARBA" id="ARBA00029811"/>
    </source>
</evidence>
<dbReference type="InterPro" id="IPR001930">
    <property type="entry name" value="Peptidase_M1"/>
</dbReference>
<sequence length="481" mass="53509">MRLVAIRSVLAALLAVPLLLTPASGRAAATTTPVDPYFPDDGQRGLDVVHYDIAVRHDPRVGRLAGRATLAVTARTTLRTVHLDLWLPVHRVRVDGREVSWRQEAGDLAIRPPRAWQCGSSHRVEVAYAGRPGRVGPSSERPFVTDGVESVVAGEPHAAAWWFPADDRPTDRARVDLRITVPARGRLTSISGGRLLAQTRAGDWRTRHWRFVDPVAPYLVLLAVGPYRERVTRALGRPMRIAVSGTLPAARRRSALDLLGRTPEAVRWLQQVLRTPYPFADLGGVVTGLDLGFALETQTRPIHPAVVPDPLPTLVHELAHQWFGDAVPVRRWRDIWLNEGLATYLETRWGAARGGASMTRWLRARYEEHSSAGDPFWELRLDDPGPDALFAWPVYLRGAMAVQALRTRIGAEPFQRLLRVWAHRTRPASTPAFEETAERISGQDLATFFDAWLRADHAPSPTAEFGLGPSAEQRRDGLREQ</sequence>
<feature type="compositionally biased region" description="Basic and acidic residues" evidence="13">
    <location>
        <begin position="472"/>
        <end position="481"/>
    </location>
</feature>
<dbReference type="EMBL" id="BAAAZH010000002">
    <property type="protein sequence ID" value="GAA4109254.1"/>
    <property type="molecule type" value="Genomic_DNA"/>
</dbReference>
<evidence type="ECO:0000256" key="2">
    <source>
        <dbReference type="ARBA" id="ARBA00001947"/>
    </source>
</evidence>
<dbReference type="SUPFAM" id="SSF55486">
    <property type="entry name" value="Metalloproteases ('zincins'), catalytic domain"/>
    <property type="match status" value="1"/>
</dbReference>
<keyword evidence="10" id="KW-0482">Metalloprotease</keyword>
<evidence type="ECO:0000313" key="17">
    <source>
        <dbReference type="Proteomes" id="UP001501495"/>
    </source>
</evidence>
<evidence type="ECO:0000256" key="5">
    <source>
        <dbReference type="ARBA" id="ARBA00015611"/>
    </source>
</evidence>
<dbReference type="CDD" id="cd09603">
    <property type="entry name" value="M1_APN_like"/>
    <property type="match status" value="1"/>
</dbReference>
<keyword evidence="14" id="KW-0732">Signal</keyword>
<feature type="chain" id="PRO_5046886743" description="Aminopeptidase N" evidence="14">
    <location>
        <begin position="28"/>
        <end position="481"/>
    </location>
</feature>
<feature type="signal peptide" evidence="14">
    <location>
        <begin position="1"/>
        <end position="27"/>
    </location>
</feature>
<feature type="domain" description="Peptidase M1 membrane alanine aminopeptidase" evidence="15">
    <location>
        <begin position="314"/>
        <end position="452"/>
    </location>
</feature>
<dbReference type="PANTHER" id="PTHR11533">
    <property type="entry name" value="PROTEASE M1 ZINC METALLOPROTEASE"/>
    <property type="match status" value="1"/>
</dbReference>
<evidence type="ECO:0000256" key="9">
    <source>
        <dbReference type="ARBA" id="ARBA00022833"/>
    </source>
</evidence>
<dbReference type="PRINTS" id="PR00756">
    <property type="entry name" value="ALADIPTASE"/>
</dbReference>
<keyword evidence="9" id="KW-0862">Zinc</keyword>
<evidence type="ECO:0000256" key="6">
    <source>
        <dbReference type="ARBA" id="ARBA00022670"/>
    </source>
</evidence>
<dbReference type="Proteomes" id="UP001501495">
    <property type="component" value="Unassembled WGS sequence"/>
</dbReference>
<name>A0ABP7XAB5_9ACTN</name>
<evidence type="ECO:0000256" key="7">
    <source>
        <dbReference type="ARBA" id="ARBA00022723"/>
    </source>
</evidence>
<dbReference type="Gene3D" id="1.10.390.10">
    <property type="entry name" value="Neutral Protease Domain 2"/>
    <property type="match status" value="1"/>
</dbReference>
<gene>
    <name evidence="16" type="ORF">GCM10022215_03440</name>
</gene>
<comment type="caution">
    <text evidence="16">The sequence shown here is derived from an EMBL/GenBank/DDBJ whole genome shotgun (WGS) entry which is preliminary data.</text>
</comment>